<proteinExistence type="predicted"/>
<keyword evidence="3" id="KW-1185">Reference proteome</keyword>
<feature type="domain" description="PhnB-like" evidence="1">
    <location>
        <begin position="22"/>
        <end position="140"/>
    </location>
</feature>
<accession>A0A6M4H5G9</accession>
<sequence length="183" mass="20472">MATKAKKKLPAKRSRPATAVPEISPCLWFDSEGHEAAKFYVSIFKKSRIKQVTRYPGIGQDIHGKAEGSVMTVEFVLNGMSFTALNGGPAFKFNEAISLMVLCNTQKEIDYYWEKLGAGGDPRARQCGWLKDKYGVSWQIAPAGFERLYKDFRSEKTRRAFAAMMQMKKLDIAALEAAYKGKG</sequence>
<dbReference type="InParanoid" id="A0A6M4H5G9"/>
<reference evidence="2 3" key="1">
    <citation type="submission" date="2020-04" db="EMBL/GenBank/DDBJ databases">
        <title>Usitatibacter rugosus gen. nov., sp. nov. and Usitatibacter palustris sp. nov., novel members of Usitatibacteraceae fam. nov. within the order Nitrosomonadales isolated from soil.</title>
        <authorList>
            <person name="Huber K.J."/>
            <person name="Neumann-Schaal M."/>
            <person name="Geppert A."/>
            <person name="Luckner M."/>
            <person name="Wanner G."/>
            <person name="Overmann J."/>
        </authorList>
    </citation>
    <scope>NUCLEOTIDE SEQUENCE [LARGE SCALE GENOMIC DNA]</scope>
    <source>
        <strain evidence="2 3">Swamp67</strain>
    </source>
</reference>
<dbReference type="Pfam" id="PF06983">
    <property type="entry name" value="3-dmu-9_3-mt"/>
    <property type="match status" value="1"/>
</dbReference>
<name>A0A6M4H5G9_9PROT</name>
<dbReference type="SUPFAM" id="SSF54593">
    <property type="entry name" value="Glyoxalase/Bleomycin resistance protein/Dihydroxybiphenyl dioxygenase"/>
    <property type="match status" value="1"/>
</dbReference>
<dbReference type="KEGG" id="upl:DSM104440_00564"/>
<dbReference type="AlphaFoldDB" id="A0A6M4H5G9"/>
<organism evidence="2 3">
    <name type="scientific">Usitatibacter palustris</name>
    <dbReference type="NCBI Taxonomy" id="2732487"/>
    <lineage>
        <taxon>Bacteria</taxon>
        <taxon>Pseudomonadati</taxon>
        <taxon>Pseudomonadota</taxon>
        <taxon>Betaproteobacteria</taxon>
        <taxon>Nitrosomonadales</taxon>
        <taxon>Usitatibacteraceae</taxon>
        <taxon>Usitatibacter</taxon>
    </lineage>
</organism>
<dbReference type="Gene3D" id="3.10.180.10">
    <property type="entry name" value="2,3-Dihydroxybiphenyl 1,2-Dioxygenase, domain 1"/>
    <property type="match status" value="1"/>
</dbReference>
<evidence type="ECO:0000259" key="1">
    <source>
        <dbReference type="Pfam" id="PF06983"/>
    </source>
</evidence>
<dbReference type="PIRSF" id="PIRSF021700">
    <property type="entry name" value="3_dmu_93_MTrfase"/>
    <property type="match status" value="1"/>
</dbReference>
<dbReference type="PANTHER" id="PTHR33990">
    <property type="entry name" value="PROTEIN YJDN-RELATED"/>
    <property type="match status" value="1"/>
</dbReference>
<protein>
    <recommendedName>
        <fullName evidence="1">PhnB-like domain-containing protein</fullName>
    </recommendedName>
</protein>
<dbReference type="Proteomes" id="UP000503096">
    <property type="component" value="Chromosome"/>
</dbReference>
<dbReference type="InterPro" id="IPR028973">
    <property type="entry name" value="PhnB-like"/>
</dbReference>
<dbReference type="CDD" id="cd06588">
    <property type="entry name" value="PhnB_like"/>
    <property type="match status" value="1"/>
</dbReference>
<gene>
    <name evidence="2" type="ORF">DSM104440_00564</name>
</gene>
<dbReference type="RefSeq" id="WP_171160515.1">
    <property type="nucleotide sequence ID" value="NZ_CP053073.1"/>
</dbReference>
<dbReference type="InterPro" id="IPR009725">
    <property type="entry name" value="3_dmu_93_MTrfase"/>
</dbReference>
<dbReference type="PANTHER" id="PTHR33990:SF2">
    <property type="entry name" value="PHNB-LIKE DOMAIN-CONTAINING PROTEIN"/>
    <property type="match status" value="1"/>
</dbReference>
<evidence type="ECO:0000313" key="3">
    <source>
        <dbReference type="Proteomes" id="UP000503096"/>
    </source>
</evidence>
<evidence type="ECO:0000313" key="2">
    <source>
        <dbReference type="EMBL" id="QJR13774.1"/>
    </source>
</evidence>
<dbReference type="EMBL" id="CP053073">
    <property type="protein sequence ID" value="QJR13774.1"/>
    <property type="molecule type" value="Genomic_DNA"/>
</dbReference>
<dbReference type="InterPro" id="IPR029068">
    <property type="entry name" value="Glyas_Bleomycin-R_OHBP_Dase"/>
</dbReference>